<proteinExistence type="predicted"/>
<gene>
    <name evidence="2" type="ORF">HHL14_28755</name>
</gene>
<evidence type="ECO:0000259" key="1">
    <source>
        <dbReference type="Pfam" id="PF18593"/>
    </source>
</evidence>
<dbReference type="Pfam" id="PF18593">
    <property type="entry name" value="CdiI_2"/>
    <property type="match status" value="1"/>
</dbReference>
<name>A0A7Y0FGA1_9BURK</name>
<protein>
    <recommendedName>
        <fullName evidence="1">CdiI immunity protein domain-containing protein</fullName>
    </recommendedName>
</protein>
<organism evidence="2 3">
    <name type="scientific">Paraburkholderia antibiotica</name>
    <dbReference type="NCBI Taxonomy" id="2728839"/>
    <lineage>
        <taxon>Bacteria</taxon>
        <taxon>Pseudomonadati</taxon>
        <taxon>Pseudomonadota</taxon>
        <taxon>Betaproteobacteria</taxon>
        <taxon>Burkholderiales</taxon>
        <taxon>Burkholderiaceae</taxon>
        <taxon>Paraburkholderia</taxon>
    </lineage>
</organism>
<comment type="caution">
    <text evidence="2">The sequence shown here is derived from an EMBL/GenBank/DDBJ whole genome shotgun (WGS) entry which is preliminary data.</text>
</comment>
<keyword evidence="3" id="KW-1185">Reference proteome</keyword>
<evidence type="ECO:0000313" key="2">
    <source>
        <dbReference type="EMBL" id="NML34805.1"/>
    </source>
</evidence>
<evidence type="ECO:0000313" key="3">
    <source>
        <dbReference type="Proteomes" id="UP000583127"/>
    </source>
</evidence>
<sequence>MKYNDRYLVLSNFLEGYLGEEFELWGNTIEEIVAAYKRESQPLERLILVGQIDQFCRDHAANLDTAFKAAYGLTFNPVRWGHTTASFLEEVMRLLSE</sequence>
<accession>A0A7Y0FGA1</accession>
<dbReference type="RefSeq" id="WP_169500988.1">
    <property type="nucleotide sequence ID" value="NZ_JABBFZ010000025.1"/>
</dbReference>
<feature type="domain" description="CdiI immunity protein" evidence="1">
    <location>
        <begin position="7"/>
        <end position="94"/>
    </location>
</feature>
<dbReference type="AlphaFoldDB" id="A0A7Y0FGA1"/>
<dbReference type="InterPro" id="IPR041129">
    <property type="entry name" value="CdiI_2"/>
</dbReference>
<dbReference type="EMBL" id="JABBFZ010000025">
    <property type="protein sequence ID" value="NML34805.1"/>
    <property type="molecule type" value="Genomic_DNA"/>
</dbReference>
<dbReference type="Proteomes" id="UP000583127">
    <property type="component" value="Unassembled WGS sequence"/>
</dbReference>
<reference evidence="2 3" key="1">
    <citation type="submission" date="2020-04" db="EMBL/GenBank/DDBJ databases">
        <title>Paraburkholderia sp. G-4-1-8 isolated from soil.</title>
        <authorList>
            <person name="Dahal R.H."/>
        </authorList>
    </citation>
    <scope>NUCLEOTIDE SEQUENCE [LARGE SCALE GENOMIC DNA]</scope>
    <source>
        <strain evidence="2 3">G-4-1-8</strain>
    </source>
</reference>